<dbReference type="Pfam" id="PF01326">
    <property type="entry name" value="PPDK_N"/>
    <property type="match status" value="1"/>
</dbReference>
<evidence type="ECO:0000256" key="1">
    <source>
        <dbReference type="ARBA" id="ARBA00001946"/>
    </source>
</evidence>
<dbReference type="EC" id="2.7.9.2" evidence="5"/>
<accession>A0ABW6II22</accession>
<reference evidence="18 19" key="1">
    <citation type="submission" date="2024-10" db="EMBL/GenBank/DDBJ databases">
        <authorList>
            <person name="Ratan Roy A."/>
            <person name="Morales Sandoval P.H."/>
            <person name="De Los Santos Villalobos S."/>
            <person name="Chakraborty S."/>
            <person name="Mukherjee J."/>
        </authorList>
    </citation>
    <scope>NUCLEOTIDE SEQUENCE [LARGE SCALE GENOMIC DNA]</scope>
    <source>
        <strain evidence="18 19">S1</strain>
    </source>
</reference>
<dbReference type="RefSeq" id="WP_377967001.1">
    <property type="nucleotide sequence ID" value="NZ_JBHZOL010000095.1"/>
</dbReference>
<proteinExistence type="inferred from homology"/>
<evidence type="ECO:0000256" key="14">
    <source>
        <dbReference type="ARBA" id="ARBA00047700"/>
    </source>
</evidence>
<evidence type="ECO:0000256" key="2">
    <source>
        <dbReference type="ARBA" id="ARBA00002988"/>
    </source>
</evidence>
<comment type="cofactor">
    <cofactor evidence="1">
        <name>Mg(2+)</name>
        <dbReference type="ChEBI" id="CHEBI:18420"/>
    </cofactor>
</comment>
<dbReference type="Pfam" id="PF02896">
    <property type="entry name" value="PEP-utilizers_C"/>
    <property type="match status" value="1"/>
</dbReference>
<keyword evidence="19" id="KW-1185">Reference proteome</keyword>
<dbReference type="Gene3D" id="3.20.20.60">
    <property type="entry name" value="Phosphoenolpyruvate-binding domains"/>
    <property type="match status" value="1"/>
</dbReference>
<keyword evidence="7" id="KW-0808">Transferase</keyword>
<sequence>METIQLRQLNHLSPADRFLVGDKIFYLSQLAQQGEQIAPGWVVLPLSFRQFIEATSRLEPFLADLSTSSLHLNIGNALQLQAVAGRIQQALQATPLQWSGQPLVNLLANQALILRPSVSLAKRTSPLSLAALGGLLPAQTCWATPAALCTTLKTIWAEVFSAKSLFYWQRSQIQIQDIQLAVLIQPLLPASFAGRLQRSQDRTQIWVVSGLGKTLTQGEAIPTRYSIEQGQLRDRQLGRQLLRHQVADPGVSASCLVPHWLAAEIHPELSEDDLDDLMRLAQRTETILGTALELEWLMTASGDLYLTQGQPQTWRSPVIAPASASSTPTHPTLLTGLAAAPGQANGRTIVLRSPELPALAGQIVVAAQLLPDWLPALQQVAGVITEKGGLTSHGAILARELGIPAVVGVAQATQQLSTGDNVWIDGDRGLVSKTALPAAIAQFPQPQQRLSAKRLYTELLVNLSQPASLTPLKQIAVPVDGIGLLRSELMLLPLLEQQHPDYWLKQNWHDELTTRIANRLSLFAKAFSPRPVRYRSLDLRSHEFQDLKGSPPTEANPMLGLRGAWRYQHYPALFDIELKAIQQVYQSGLTNVQLMLPFVRTVEEVHFCRQRCEQIGLWQQAQFQLWLMAEVPSVLFLLSAYAQAGIRGIAIGTNDLTQLLLGVDRDRPEFSELYTESHPAVLAAIAQLMQTAQQLQLPCSICGQAPVRYPEMVRYLVELGISSISVEVDAIESTHRAIIQAEQRRS</sequence>
<feature type="domain" description="PEP-utilising enzyme mobile" evidence="15">
    <location>
        <begin position="361"/>
        <end position="429"/>
    </location>
</feature>
<dbReference type="SUPFAM" id="SSF52009">
    <property type="entry name" value="Phosphohistidine domain"/>
    <property type="match status" value="1"/>
</dbReference>
<dbReference type="SUPFAM" id="SSF51621">
    <property type="entry name" value="Phosphoenolpyruvate/pyruvate domain"/>
    <property type="match status" value="1"/>
</dbReference>
<keyword evidence="9" id="KW-0547">Nucleotide-binding</keyword>
<dbReference type="Proteomes" id="UP001600165">
    <property type="component" value="Unassembled WGS sequence"/>
</dbReference>
<evidence type="ECO:0000256" key="9">
    <source>
        <dbReference type="ARBA" id="ARBA00022741"/>
    </source>
</evidence>
<comment type="caution">
    <text evidence="18">The sequence shown here is derived from an EMBL/GenBank/DDBJ whole genome shotgun (WGS) entry which is preliminary data.</text>
</comment>
<comment type="function">
    <text evidence="2">Catalyzes the phosphorylation of pyruvate to phosphoenolpyruvate.</text>
</comment>
<comment type="similarity">
    <text evidence="4">Belongs to the PEP-utilizing enzyme family.</text>
</comment>
<keyword evidence="8" id="KW-0479">Metal-binding</keyword>
<evidence type="ECO:0000256" key="12">
    <source>
        <dbReference type="ARBA" id="ARBA00022842"/>
    </source>
</evidence>
<feature type="domain" description="PEP-utilising enzyme C-terminal" evidence="17">
    <location>
        <begin position="455"/>
        <end position="741"/>
    </location>
</feature>
<dbReference type="InterPro" id="IPR040442">
    <property type="entry name" value="Pyrv_kinase-like_dom_sf"/>
</dbReference>
<dbReference type="PANTHER" id="PTHR43030">
    <property type="entry name" value="PHOSPHOENOLPYRUVATE SYNTHASE"/>
    <property type="match status" value="1"/>
</dbReference>
<comment type="catalytic activity">
    <reaction evidence="14">
        <text>pyruvate + ATP + H2O = phosphoenolpyruvate + AMP + phosphate + 2 H(+)</text>
        <dbReference type="Rhea" id="RHEA:11364"/>
        <dbReference type="ChEBI" id="CHEBI:15361"/>
        <dbReference type="ChEBI" id="CHEBI:15377"/>
        <dbReference type="ChEBI" id="CHEBI:15378"/>
        <dbReference type="ChEBI" id="CHEBI:30616"/>
        <dbReference type="ChEBI" id="CHEBI:43474"/>
        <dbReference type="ChEBI" id="CHEBI:58702"/>
        <dbReference type="ChEBI" id="CHEBI:456215"/>
        <dbReference type="EC" id="2.7.9.2"/>
    </reaction>
</comment>
<evidence type="ECO:0000256" key="3">
    <source>
        <dbReference type="ARBA" id="ARBA00004742"/>
    </source>
</evidence>
<feature type="domain" description="Pyruvate phosphate dikinase AMP/ATP-binding" evidence="16">
    <location>
        <begin position="19"/>
        <end position="316"/>
    </location>
</feature>
<dbReference type="InterPro" id="IPR002192">
    <property type="entry name" value="PPDK_AMP/ATP-bd"/>
</dbReference>
<evidence type="ECO:0000256" key="13">
    <source>
        <dbReference type="ARBA" id="ARBA00033470"/>
    </source>
</evidence>
<name>A0ABW6II22_9CYAN</name>
<dbReference type="InterPro" id="IPR000121">
    <property type="entry name" value="PEP_util_C"/>
</dbReference>
<evidence type="ECO:0000256" key="8">
    <source>
        <dbReference type="ARBA" id="ARBA00022723"/>
    </source>
</evidence>
<evidence type="ECO:0000256" key="4">
    <source>
        <dbReference type="ARBA" id="ARBA00007837"/>
    </source>
</evidence>
<dbReference type="InterPro" id="IPR006319">
    <property type="entry name" value="PEP_synth"/>
</dbReference>
<organism evidence="18 19">
    <name type="scientific">Almyronema epifaneia S1</name>
    <dbReference type="NCBI Taxonomy" id="2991925"/>
    <lineage>
        <taxon>Bacteria</taxon>
        <taxon>Bacillati</taxon>
        <taxon>Cyanobacteriota</taxon>
        <taxon>Cyanophyceae</taxon>
        <taxon>Nodosilineales</taxon>
        <taxon>Nodosilineaceae</taxon>
        <taxon>Almyronema</taxon>
        <taxon>Almyronema epifaneia</taxon>
    </lineage>
</organism>
<gene>
    <name evidence="18" type="ORF">ACFVKH_16395</name>
</gene>
<evidence type="ECO:0000256" key="5">
    <source>
        <dbReference type="ARBA" id="ARBA00011996"/>
    </source>
</evidence>
<dbReference type="Pfam" id="PF00391">
    <property type="entry name" value="PEP-utilizers"/>
    <property type="match status" value="1"/>
</dbReference>
<evidence type="ECO:0000313" key="19">
    <source>
        <dbReference type="Proteomes" id="UP001600165"/>
    </source>
</evidence>
<evidence type="ECO:0000256" key="7">
    <source>
        <dbReference type="ARBA" id="ARBA00022679"/>
    </source>
</evidence>
<evidence type="ECO:0000259" key="15">
    <source>
        <dbReference type="Pfam" id="PF00391"/>
    </source>
</evidence>
<protein>
    <recommendedName>
        <fullName evidence="6">Phosphoenolpyruvate synthase</fullName>
        <ecNumber evidence="5">2.7.9.2</ecNumber>
    </recommendedName>
    <alternativeName>
        <fullName evidence="13">Pyruvate, water dikinase</fullName>
    </alternativeName>
</protein>
<keyword evidence="12" id="KW-0460">Magnesium</keyword>
<dbReference type="InterPro" id="IPR008279">
    <property type="entry name" value="PEP-util_enz_mobile_dom"/>
</dbReference>
<dbReference type="Gene3D" id="3.50.30.10">
    <property type="entry name" value="Phosphohistidine domain"/>
    <property type="match status" value="1"/>
</dbReference>
<evidence type="ECO:0000256" key="11">
    <source>
        <dbReference type="ARBA" id="ARBA00022840"/>
    </source>
</evidence>
<keyword evidence="10" id="KW-0418">Kinase</keyword>
<evidence type="ECO:0000313" key="18">
    <source>
        <dbReference type="EMBL" id="MFE4107867.1"/>
    </source>
</evidence>
<dbReference type="PANTHER" id="PTHR43030:SF1">
    <property type="entry name" value="PHOSPHOENOLPYRUVATE SYNTHASE"/>
    <property type="match status" value="1"/>
</dbReference>
<dbReference type="InterPro" id="IPR013815">
    <property type="entry name" value="ATP_grasp_subdomain_1"/>
</dbReference>
<evidence type="ECO:0000256" key="6">
    <source>
        <dbReference type="ARBA" id="ARBA00021623"/>
    </source>
</evidence>
<dbReference type="Gene3D" id="3.30.470.20">
    <property type="entry name" value="ATP-grasp fold, B domain"/>
    <property type="match status" value="1"/>
</dbReference>
<comment type="pathway">
    <text evidence="3">Carbohydrate biosynthesis; gluconeogenesis.</text>
</comment>
<dbReference type="InterPro" id="IPR015813">
    <property type="entry name" value="Pyrv/PenolPyrv_kinase-like_dom"/>
</dbReference>
<dbReference type="InterPro" id="IPR036637">
    <property type="entry name" value="Phosphohistidine_dom_sf"/>
</dbReference>
<dbReference type="SUPFAM" id="SSF56059">
    <property type="entry name" value="Glutathione synthetase ATP-binding domain-like"/>
    <property type="match status" value="1"/>
</dbReference>
<dbReference type="Gene3D" id="3.30.1490.20">
    <property type="entry name" value="ATP-grasp fold, A domain"/>
    <property type="match status" value="1"/>
</dbReference>
<keyword evidence="11" id="KW-0067">ATP-binding</keyword>
<evidence type="ECO:0000256" key="10">
    <source>
        <dbReference type="ARBA" id="ARBA00022777"/>
    </source>
</evidence>
<dbReference type="EMBL" id="JBHZOL010000095">
    <property type="protein sequence ID" value="MFE4107867.1"/>
    <property type="molecule type" value="Genomic_DNA"/>
</dbReference>
<evidence type="ECO:0000259" key="17">
    <source>
        <dbReference type="Pfam" id="PF02896"/>
    </source>
</evidence>
<evidence type="ECO:0000259" key="16">
    <source>
        <dbReference type="Pfam" id="PF01326"/>
    </source>
</evidence>